<dbReference type="InterPro" id="IPR011055">
    <property type="entry name" value="Dup_hybrid_motif"/>
</dbReference>
<dbReference type="EMBL" id="QXIW01000031">
    <property type="protein sequence ID" value="RIE12202.1"/>
    <property type="molecule type" value="Genomic_DNA"/>
</dbReference>
<keyword evidence="2" id="KW-1133">Transmembrane helix</keyword>
<gene>
    <name evidence="5" type="ORF">SMC2_06965</name>
    <name evidence="4" type="ORF">SMC3_07355</name>
</gene>
<dbReference type="Gene3D" id="2.70.70.10">
    <property type="entry name" value="Glucose Permease (Domain IIA)"/>
    <property type="match status" value="1"/>
</dbReference>
<accession>A0A398D9X8</accession>
<protein>
    <submittedName>
        <fullName evidence="4">M23 family peptidase</fullName>
    </submittedName>
</protein>
<dbReference type="PANTHER" id="PTHR21666:SF289">
    <property type="entry name" value="L-ALA--D-GLU ENDOPEPTIDASE"/>
    <property type="match status" value="1"/>
</dbReference>
<evidence type="ECO:0000313" key="5">
    <source>
        <dbReference type="EMBL" id="RIE12336.1"/>
    </source>
</evidence>
<dbReference type="SUPFAM" id="SSF51261">
    <property type="entry name" value="Duplicated hybrid motif"/>
    <property type="match status" value="1"/>
</dbReference>
<keyword evidence="2" id="KW-0812">Transmembrane</keyword>
<dbReference type="Pfam" id="PF01551">
    <property type="entry name" value="Peptidase_M23"/>
    <property type="match status" value="1"/>
</dbReference>
<sequence>MEVPRVNIRKAAGWILLVIAVAAAGVVLVGFNRSRADQRHAVAYVQSADVWQARQLLLWQEVDAARDAQVAQQERILQTAEAKEAADVAAVEAGDQEAMIRQSNREDQFIRSVIAGCDPAVAAQLKPVAELAWPLAGPMMITSPYGERMHPIIGEEEFHRGVDLRAHYGSPILAPADGIVLYIGSKTTYGNMVVVLHGGGIATVYGHLWKFAVQPYERVQKGQLLGYTGNTGFSTGPHLHFEVRQDGEPTNPLEWLPPIETTEQGAVIQ</sequence>
<feature type="transmembrane region" description="Helical" evidence="2">
    <location>
        <begin position="12"/>
        <end position="31"/>
    </location>
</feature>
<feature type="domain" description="M23ase beta-sheet core" evidence="3">
    <location>
        <begin position="158"/>
        <end position="252"/>
    </location>
</feature>
<dbReference type="AlphaFoldDB" id="A0A398D9X8"/>
<dbReference type="Proteomes" id="UP000265724">
    <property type="component" value="Unassembled WGS sequence"/>
</dbReference>
<dbReference type="FunFam" id="2.70.70.10:FF:000006">
    <property type="entry name" value="M23 family peptidase"/>
    <property type="match status" value="1"/>
</dbReference>
<keyword evidence="1" id="KW-0732">Signal</keyword>
<evidence type="ECO:0000259" key="3">
    <source>
        <dbReference type="Pfam" id="PF01551"/>
    </source>
</evidence>
<dbReference type="Proteomes" id="UP000266042">
    <property type="component" value="Unassembled WGS sequence"/>
</dbReference>
<evidence type="ECO:0000256" key="1">
    <source>
        <dbReference type="ARBA" id="ARBA00022729"/>
    </source>
</evidence>
<dbReference type="CDD" id="cd12797">
    <property type="entry name" value="M23_peptidase"/>
    <property type="match status" value="1"/>
</dbReference>
<dbReference type="InterPro" id="IPR016047">
    <property type="entry name" value="M23ase_b-sheet_dom"/>
</dbReference>
<name>A0A398D9X8_9BACT</name>
<proteinExistence type="predicted"/>
<evidence type="ECO:0000313" key="4">
    <source>
        <dbReference type="EMBL" id="RIE12202.1"/>
    </source>
</evidence>
<comment type="caution">
    <text evidence="4">The sequence shown here is derived from an EMBL/GenBank/DDBJ whole genome shotgun (WGS) entry which is preliminary data.</text>
</comment>
<evidence type="ECO:0000313" key="7">
    <source>
        <dbReference type="Proteomes" id="UP000266042"/>
    </source>
</evidence>
<reference evidence="6 7" key="1">
    <citation type="submission" date="2018-09" db="EMBL/GenBank/DDBJ databases">
        <title>Discovery and Ecogenomic Context for Candidatus Cryosericales, a Global Caldiserica Order Active in Thawing Permafrost.</title>
        <authorList>
            <person name="Martinez M.A."/>
            <person name="Woodcroft B.J."/>
            <person name="Ignacio Espinoza J.C."/>
            <person name="Zayed A."/>
            <person name="Singleton C.M."/>
            <person name="Boyd J."/>
            <person name="Li Y.-F."/>
            <person name="Purvine S."/>
            <person name="Maughan H."/>
            <person name="Hodgkins S.B."/>
            <person name="Anderson D."/>
            <person name="Sederholm M."/>
            <person name="Temperton B."/>
            <person name="Saleska S.R."/>
            <person name="Tyson G.W."/>
            <person name="Rich V.I."/>
        </authorList>
    </citation>
    <scope>NUCLEOTIDE SEQUENCE [LARGE SCALE GENOMIC DNA]</scope>
    <source>
        <strain evidence="5 6">SMC2</strain>
        <strain evidence="4 7">SMC3</strain>
    </source>
</reference>
<evidence type="ECO:0000313" key="6">
    <source>
        <dbReference type="Proteomes" id="UP000265724"/>
    </source>
</evidence>
<dbReference type="EMBL" id="QXIX01000055">
    <property type="protein sequence ID" value="RIE12336.1"/>
    <property type="molecule type" value="Genomic_DNA"/>
</dbReference>
<dbReference type="InterPro" id="IPR050570">
    <property type="entry name" value="Cell_wall_metabolism_enzyme"/>
</dbReference>
<dbReference type="PANTHER" id="PTHR21666">
    <property type="entry name" value="PEPTIDASE-RELATED"/>
    <property type="match status" value="1"/>
</dbReference>
<organism evidence="4 7">
    <name type="scientific">Candidatus Cryosericum hinesii</name>
    <dbReference type="NCBI Taxonomy" id="2290915"/>
    <lineage>
        <taxon>Bacteria</taxon>
        <taxon>Pseudomonadati</taxon>
        <taxon>Caldisericota/Cryosericota group</taxon>
        <taxon>Candidatus Cryosericota</taxon>
        <taxon>Candidatus Cryosericia</taxon>
        <taxon>Candidatus Cryosericales</taxon>
        <taxon>Candidatus Cryosericaceae</taxon>
        <taxon>Candidatus Cryosericum</taxon>
    </lineage>
</organism>
<keyword evidence="6" id="KW-1185">Reference proteome</keyword>
<keyword evidence="2" id="KW-0472">Membrane</keyword>
<evidence type="ECO:0000256" key="2">
    <source>
        <dbReference type="SAM" id="Phobius"/>
    </source>
</evidence>
<dbReference type="GO" id="GO:0004222">
    <property type="term" value="F:metalloendopeptidase activity"/>
    <property type="evidence" value="ECO:0007669"/>
    <property type="project" value="TreeGrafter"/>
</dbReference>